<gene>
    <name evidence="3" type="ORF">FHS50_000709</name>
</gene>
<evidence type="ECO:0000256" key="2">
    <source>
        <dbReference type="SAM" id="Phobius"/>
    </source>
</evidence>
<evidence type="ECO:0000313" key="3">
    <source>
        <dbReference type="EMBL" id="MBB3763686.1"/>
    </source>
</evidence>
<dbReference type="Proteomes" id="UP000578569">
    <property type="component" value="Unassembled WGS sequence"/>
</dbReference>
<evidence type="ECO:0000313" key="4">
    <source>
        <dbReference type="Proteomes" id="UP000578569"/>
    </source>
</evidence>
<proteinExistence type="predicted"/>
<dbReference type="NCBIfam" id="TIGR01167">
    <property type="entry name" value="LPXTG_anchor"/>
    <property type="match status" value="1"/>
</dbReference>
<comment type="caution">
    <text evidence="3">The sequence shown here is derived from an EMBL/GenBank/DDBJ whole genome shotgun (WGS) entry which is preliminary data.</text>
</comment>
<accession>A0A839YXC0</accession>
<keyword evidence="2" id="KW-0472">Membrane</keyword>
<keyword evidence="4" id="KW-1185">Reference proteome</keyword>
<name>A0A839YXC0_9SPHN</name>
<organism evidence="3 4">
    <name type="scientific">Sphingomicrobium lutaoense</name>
    <dbReference type="NCBI Taxonomy" id="515949"/>
    <lineage>
        <taxon>Bacteria</taxon>
        <taxon>Pseudomonadati</taxon>
        <taxon>Pseudomonadota</taxon>
        <taxon>Alphaproteobacteria</taxon>
        <taxon>Sphingomonadales</taxon>
        <taxon>Sphingomonadaceae</taxon>
        <taxon>Sphingomicrobium</taxon>
    </lineage>
</organism>
<dbReference type="EMBL" id="JACICF010000001">
    <property type="protein sequence ID" value="MBB3763686.1"/>
    <property type="molecule type" value="Genomic_DNA"/>
</dbReference>
<feature type="transmembrane region" description="Helical" evidence="2">
    <location>
        <begin position="27"/>
        <end position="47"/>
    </location>
</feature>
<feature type="region of interest" description="Disordered" evidence="1">
    <location>
        <begin position="1"/>
        <end position="20"/>
    </location>
</feature>
<keyword evidence="2" id="KW-0812">Transmembrane</keyword>
<sequence length="75" mass="7919">MNAATNDRQETTPLAHRAAQGIQDNPLGSALALAGVAALAGAGAWWLRRRKAWDALDDITDPLVDQQLHAGAVAY</sequence>
<evidence type="ECO:0000256" key="1">
    <source>
        <dbReference type="SAM" id="MobiDB-lite"/>
    </source>
</evidence>
<dbReference type="AlphaFoldDB" id="A0A839YXC0"/>
<protein>
    <submittedName>
        <fullName evidence="3">LPXTG-motif cell wall-anchored protein</fullName>
    </submittedName>
</protein>
<reference evidence="3 4" key="1">
    <citation type="submission" date="2020-08" db="EMBL/GenBank/DDBJ databases">
        <title>Genomic Encyclopedia of Type Strains, Phase IV (KMG-IV): sequencing the most valuable type-strain genomes for metagenomic binning, comparative biology and taxonomic classification.</title>
        <authorList>
            <person name="Goeker M."/>
        </authorList>
    </citation>
    <scope>NUCLEOTIDE SEQUENCE [LARGE SCALE GENOMIC DNA]</scope>
    <source>
        <strain evidence="3 4">DSM 24194</strain>
    </source>
</reference>
<dbReference type="RefSeq" id="WP_183933016.1">
    <property type="nucleotide sequence ID" value="NZ_JACICF010000001.1"/>
</dbReference>
<keyword evidence="2" id="KW-1133">Transmembrane helix</keyword>